<accession>A0A1J4JW33</accession>
<feature type="active site" description="Charge relay system" evidence="2">
    <location>
        <position position="184"/>
    </location>
</feature>
<dbReference type="Pfam" id="PF00561">
    <property type="entry name" value="Abhydrolase_1"/>
    <property type="match status" value="1"/>
</dbReference>
<dbReference type="Gene3D" id="3.40.50.1820">
    <property type="entry name" value="alpha/beta hydrolase"/>
    <property type="match status" value="1"/>
</dbReference>
<sequence length="362" mass="40341">MIQYIILALLIILVLYFLRTNKINVVVNPEGNVAHLAAQMKSISKTYRPTPWLIGGHFHTVYGMRNRKRSSYTNKCSRELFVFADEGTAALDTFETSDMPSDAPLVLLNPTLGGGTREPIINNLAEALMKKGFRVVVGNARGCAGAPITSPRLSCGADYDDLQAIISHLKEKHQPKFVFIAGFSLGALQSMCFSAFDGSVDGICCVSHLYNTLEGSFILDKFPQSKLYTPIMLKQLRHTLTKSKFIENPEAMKAKTLHEFDDVFTAKTRGFKSYREYYKATEIYDKIPKAKTPTLVIGADDDPFTNKKYLPINEVQKSDNVILVHTAEGGHVSFVTGINGRNSLIDQIIPEFFLTIISDKQK</sequence>
<name>A0A1J4JW33_9EUKA</name>
<protein>
    <submittedName>
        <fullName evidence="4">Clan SC, family S33, methylesterase-like serine peptidase</fullName>
    </submittedName>
</protein>
<dbReference type="PANTHER" id="PTHR10794">
    <property type="entry name" value="ABHYDROLASE DOMAIN-CONTAINING PROTEIN"/>
    <property type="match status" value="1"/>
</dbReference>
<organism evidence="4 5">
    <name type="scientific">Tritrichomonas foetus</name>
    <dbReference type="NCBI Taxonomy" id="1144522"/>
    <lineage>
        <taxon>Eukaryota</taxon>
        <taxon>Metamonada</taxon>
        <taxon>Parabasalia</taxon>
        <taxon>Tritrichomonadida</taxon>
        <taxon>Tritrichomonadidae</taxon>
        <taxon>Tritrichomonas</taxon>
    </lineage>
</organism>
<dbReference type="InterPro" id="IPR029058">
    <property type="entry name" value="AB_hydrolase_fold"/>
</dbReference>
<evidence type="ECO:0000256" key="1">
    <source>
        <dbReference type="ARBA" id="ARBA00010884"/>
    </source>
</evidence>
<dbReference type="GeneID" id="94842590"/>
<dbReference type="InterPro" id="IPR012020">
    <property type="entry name" value="ABHD4"/>
</dbReference>
<dbReference type="GO" id="GO:0047372">
    <property type="term" value="F:monoacylglycerol lipase activity"/>
    <property type="evidence" value="ECO:0007669"/>
    <property type="project" value="TreeGrafter"/>
</dbReference>
<dbReference type="InterPro" id="IPR050960">
    <property type="entry name" value="AB_hydrolase_4_sf"/>
</dbReference>
<proteinExistence type="inferred from homology"/>
<dbReference type="RefSeq" id="XP_068354868.1">
    <property type="nucleotide sequence ID" value="XM_068507886.1"/>
</dbReference>
<comment type="similarity">
    <text evidence="1">Belongs to the AB hydrolase superfamily. AB hydrolase 4 family.</text>
</comment>
<feature type="domain" description="AB hydrolase-1" evidence="3">
    <location>
        <begin position="104"/>
        <end position="337"/>
    </location>
</feature>
<dbReference type="SUPFAM" id="SSF53474">
    <property type="entry name" value="alpha/beta-Hydrolases"/>
    <property type="match status" value="1"/>
</dbReference>
<comment type="caution">
    <text evidence="4">The sequence shown here is derived from an EMBL/GenBank/DDBJ whole genome shotgun (WGS) entry which is preliminary data.</text>
</comment>
<evidence type="ECO:0000313" key="4">
    <source>
        <dbReference type="EMBL" id="OHT01732.1"/>
    </source>
</evidence>
<feature type="active site" description="Charge relay system" evidence="2">
    <location>
        <position position="302"/>
    </location>
</feature>
<evidence type="ECO:0000313" key="5">
    <source>
        <dbReference type="Proteomes" id="UP000179807"/>
    </source>
</evidence>
<gene>
    <name evidence="4" type="ORF">TRFO_31344</name>
</gene>
<reference evidence="4" key="1">
    <citation type="submission" date="2016-10" db="EMBL/GenBank/DDBJ databases">
        <authorList>
            <person name="Benchimol M."/>
            <person name="Almeida L.G."/>
            <person name="Vasconcelos A.T."/>
            <person name="Perreira-Neves A."/>
            <person name="Rosa I.A."/>
            <person name="Tasca T."/>
            <person name="Bogo M.R."/>
            <person name="de Souza W."/>
        </authorList>
    </citation>
    <scope>NUCLEOTIDE SEQUENCE [LARGE SCALE GENOMIC DNA]</scope>
    <source>
        <strain evidence="4">K</strain>
    </source>
</reference>
<dbReference type="PIRSF" id="PIRSF005211">
    <property type="entry name" value="Ab_hydro_YheT"/>
    <property type="match status" value="1"/>
</dbReference>
<feature type="active site" description="Charge relay system" evidence="2">
    <location>
        <position position="331"/>
    </location>
</feature>
<dbReference type="VEuPathDB" id="TrichDB:TRFO_31344"/>
<dbReference type="Proteomes" id="UP000179807">
    <property type="component" value="Unassembled WGS sequence"/>
</dbReference>
<dbReference type="PANTHER" id="PTHR10794:SF63">
    <property type="entry name" value="ALPHA_BETA HYDROLASE 1, ISOFORM A"/>
    <property type="match status" value="1"/>
</dbReference>
<dbReference type="InterPro" id="IPR000073">
    <property type="entry name" value="AB_hydrolase_1"/>
</dbReference>
<dbReference type="EMBL" id="MLAK01000897">
    <property type="protein sequence ID" value="OHT01732.1"/>
    <property type="molecule type" value="Genomic_DNA"/>
</dbReference>
<dbReference type="AlphaFoldDB" id="A0A1J4JW33"/>
<evidence type="ECO:0000259" key="3">
    <source>
        <dbReference type="Pfam" id="PF00561"/>
    </source>
</evidence>
<evidence type="ECO:0000256" key="2">
    <source>
        <dbReference type="PIRSR" id="PIRSR005211-1"/>
    </source>
</evidence>
<dbReference type="GO" id="GO:0034338">
    <property type="term" value="F:short-chain carboxylesterase activity"/>
    <property type="evidence" value="ECO:0007669"/>
    <property type="project" value="TreeGrafter"/>
</dbReference>
<dbReference type="OrthoDB" id="247542at2759"/>
<keyword evidence="5" id="KW-1185">Reference proteome</keyword>